<evidence type="ECO:0000313" key="3">
    <source>
        <dbReference type="Proteomes" id="UP001456513"/>
    </source>
</evidence>
<evidence type="ECO:0000259" key="1">
    <source>
        <dbReference type="Pfam" id="PF02470"/>
    </source>
</evidence>
<keyword evidence="3" id="KW-1185">Reference proteome</keyword>
<dbReference type="InterPro" id="IPR052336">
    <property type="entry name" value="MlaD_Phospholipid_Transporter"/>
</dbReference>
<feature type="domain" description="Mce/MlaD" evidence="1">
    <location>
        <begin position="38"/>
        <end position="102"/>
    </location>
</feature>
<dbReference type="InterPro" id="IPR003399">
    <property type="entry name" value="Mce/MlaD"/>
</dbReference>
<evidence type="ECO:0000313" key="2">
    <source>
        <dbReference type="EMBL" id="MEK8073430.1"/>
    </source>
</evidence>
<dbReference type="Proteomes" id="UP001456513">
    <property type="component" value="Unassembled WGS sequence"/>
</dbReference>
<gene>
    <name evidence="2" type="ORF">AABD04_21520</name>
</gene>
<protein>
    <submittedName>
        <fullName evidence="2">MlaD family protein</fullName>
    </submittedName>
</protein>
<dbReference type="RefSeq" id="WP_341442389.1">
    <property type="nucleotide sequence ID" value="NZ_JBBPCN010000001.1"/>
</dbReference>
<dbReference type="EMBL" id="JBBPCN010000001">
    <property type="protein sequence ID" value="MEK8073430.1"/>
    <property type="molecule type" value="Genomic_DNA"/>
</dbReference>
<organism evidence="2 3">
    <name type="scientific">Rhodococcus navarretei</name>
    <dbReference type="NCBI Taxonomy" id="3128981"/>
    <lineage>
        <taxon>Bacteria</taxon>
        <taxon>Bacillati</taxon>
        <taxon>Actinomycetota</taxon>
        <taxon>Actinomycetes</taxon>
        <taxon>Mycobacteriales</taxon>
        <taxon>Nocardiaceae</taxon>
        <taxon>Rhodococcus</taxon>
    </lineage>
</organism>
<reference evidence="2 3" key="1">
    <citation type="submission" date="2024-03" db="EMBL/GenBank/DDBJ databases">
        <title>Rhodococcus navarretei sp. nov. and Pseudarthrobacter quantumdoti sp. nov., two new species with the ability to biosynthesize Quantum Dots isolated from soil samples at Union Glacier, Antarctica.</title>
        <authorList>
            <person name="Vargas M."/>
        </authorList>
    </citation>
    <scope>NUCLEOTIDE SEQUENCE [LARGE SCALE GENOMIC DNA]</scope>
    <source>
        <strain evidence="2 3">EXRC-4A-4</strain>
    </source>
</reference>
<dbReference type="PANTHER" id="PTHR33371:SF16">
    <property type="entry name" value="MCE-FAMILY PROTEIN MCE3F"/>
    <property type="match status" value="1"/>
</dbReference>
<dbReference type="PROSITE" id="PS51257">
    <property type="entry name" value="PROKAR_LIPOPROTEIN"/>
    <property type="match status" value="1"/>
</dbReference>
<sequence length="373" mass="38476">MSTRRMVVHMALFLAIALGCAGYIVDATGGLRVLGKDRTFSVEVADAGGLAVRSEVDYRGVPIGQVTSVVPDPGGQLVRIEVSAAPDTRIPAAATAAVGQDTAAPVLKLRLFSESHTAPFLPDGGVIPISQTGTPVAISSVLSRLVTLVDSVNPTDLDTLTQELGIARPGRSSDLGELLDSIDDLTDTIAPRADAIGDIADDASALLVDSNDGPAAIPDIISAARTLTALAADNDTQIRASLITIPDTLLDRLLPLVDENSVGVAALLTSAVGPAQVVGARTDAIDRFLTTVPDGLAKLASPVKNNRLQVDLVPNIGVPCFYDTVRRTPYETAPTPFDRDLRCVAPGGLPPKGADSAPRISGDLADLYANGAG</sequence>
<name>A0ABU9D1E6_9NOCA</name>
<dbReference type="Pfam" id="PF02470">
    <property type="entry name" value="MlaD"/>
    <property type="match status" value="1"/>
</dbReference>
<dbReference type="PANTHER" id="PTHR33371">
    <property type="entry name" value="INTERMEMBRANE PHOSPHOLIPID TRANSPORT SYSTEM BINDING PROTEIN MLAD-RELATED"/>
    <property type="match status" value="1"/>
</dbReference>
<comment type="caution">
    <text evidence="2">The sequence shown here is derived from an EMBL/GenBank/DDBJ whole genome shotgun (WGS) entry which is preliminary data.</text>
</comment>
<proteinExistence type="predicted"/>
<accession>A0ABU9D1E6</accession>